<reference evidence="5 6" key="3">
    <citation type="journal article" date="2017" name="G3 (Bethesda)">
        <title>Comparative analysis highlights variable genome content of wheat rusts and divergence of the mating loci.</title>
        <authorList>
            <person name="Cuomo C.A."/>
            <person name="Bakkeren G."/>
            <person name="Khalil H.B."/>
            <person name="Panwar V."/>
            <person name="Joly D."/>
            <person name="Linning R."/>
            <person name="Sakthikumar S."/>
            <person name="Song X."/>
            <person name="Adiconis X."/>
            <person name="Fan L."/>
            <person name="Goldberg J.M."/>
            <person name="Levin J.Z."/>
            <person name="Young S."/>
            <person name="Zeng Q."/>
            <person name="Anikster Y."/>
            <person name="Bruce M."/>
            <person name="Wang M."/>
            <person name="Yin C."/>
            <person name="McCallum B."/>
            <person name="Szabo L.J."/>
            <person name="Hulbert S."/>
            <person name="Chen X."/>
            <person name="Fellers J.P."/>
        </authorList>
    </citation>
    <scope>NUCLEOTIDE SEQUENCE</scope>
    <source>
        <strain evidence="6">Isolate 1-1 / race 1 (BBBD)</strain>
        <strain evidence="5">isolate 1-1 / race 1 (BBBD)</strain>
    </source>
</reference>
<reference evidence="4" key="2">
    <citation type="submission" date="2016-05" db="EMBL/GenBank/DDBJ databases">
        <title>Comparative analysis highlights variable genome content of wheat rusts and divergence of the mating loci.</title>
        <authorList>
            <person name="Cuomo C.A."/>
            <person name="Bakkeren G."/>
            <person name="Szabo L."/>
            <person name="Khalil H."/>
            <person name="Joly D."/>
            <person name="Goldberg J."/>
            <person name="Young S."/>
            <person name="Zeng Q."/>
            <person name="Fellers J."/>
        </authorList>
    </citation>
    <scope>NUCLEOTIDE SEQUENCE [LARGE SCALE GENOMIC DNA]</scope>
    <source>
        <strain evidence="4">1-1 BBBD Race 1</strain>
    </source>
</reference>
<dbReference type="VEuPathDB" id="FungiDB:PTTG_28000"/>
<reference evidence="5" key="4">
    <citation type="submission" date="2025-05" db="UniProtKB">
        <authorList>
            <consortium name="EnsemblFungi"/>
        </authorList>
    </citation>
    <scope>IDENTIFICATION</scope>
    <source>
        <strain evidence="5">isolate 1-1 / race 1 (BBBD)</strain>
    </source>
</reference>
<dbReference type="GO" id="GO:0006511">
    <property type="term" value="P:ubiquitin-dependent protein catabolic process"/>
    <property type="evidence" value="ECO:0007669"/>
    <property type="project" value="TreeGrafter"/>
</dbReference>
<dbReference type="PANTHER" id="PTHR22765">
    <property type="entry name" value="RING FINGER AND PROTEASE ASSOCIATED DOMAIN-CONTAINING"/>
    <property type="match status" value="1"/>
</dbReference>
<dbReference type="Proteomes" id="UP000005240">
    <property type="component" value="Unassembled WGS sequence"/>
</dbReference>
<evidence type="ECO:0000256" key="2">
    <source>
        <dbReference type="SAM" id="MobiDB-lite"/>
    </source>
</evidence>
<keyword evidence="1" id="KW-0863">Zinc-finger</keyword>
<dbReference type="Pfam" id="PF13639">
    <property type="entry name" value="zf-RING_2"/>
    <property type="match status" value="1"/>
</dbReference>
<dbReference type="SUPFAM" id="SSF57850">
    <property type="entry name" value="RING/U-box"/>
    <property type="match status" value="1"/>
</dbReference>
<dbReference type="EMBL" id="ADAS02000082">
    <property type="protein sequence ID" value="OAV91339.1"/>
    <property type="molecule type" value="Genomic_DNA"/>
</dbReference>
<gene>
    <name evidence="4" type="ORF">PTTG_28000</name>
</gene>
<feature type="compositionally biased region" description="Polar residues" evidence="2">
    <location>
        <begin position="15"/>
        <end position="25"/>
    </location>
</feature>
<dbReference type="InterPro" id="IPR051826">
    <property type="entry name" value="E3_ubiquitin-ligase_domain"/>
</dbReference>
<keyword evidence="1" id="KW-0862">Zinc</keyword>
<keyword evidence="1" id="KW-0479">Metal-binding</keyword>
<dbReference type="OrthoDB" id="3791828at2759"/>
<feature type="domain" description="RING-type" evidence="3">
    <location>
        <begin position="167"/>
        <end position="217"/>
    </location>
</feature>
<evidence type="ECO:0000313" key="6">
    <source>
        <dbReference type="Proteomes" id="UP000005240"/>
    </source>
</evidence>
<dbReference type="Gene3D" id="3.30.40.10">
    <property type="entry name" value="Zinc/RING finger domain, C3HC4 (zinc finger)"/>
    <property type="match status" value="1"/>
</dbReference>
<dbReference type="InterPro" id="IPR001841">
    <property type="entry name" value="Znf_RING"/>
</dbReference>
<evidence type="ECO:0000313" key="5">
    <source>
        <dbReference type="EnsemblFungi" id="PTTG_28000-t43_1-p1"/>
    </source>
</evidence>
<name>A0A180GFN1_PUCT1</name>
<keyword evidence="6" id="KW-1185">Reference proteome</keyword>
<dbReference type="SMART" id="SM00184">
    <property type="entry name" value="RING"/>
    <property type="match status" value="1"/>
</dbReference>
<evidence type="ECO:0000259" key="3">
    <source>
        <dbReference type="PROSITE" id="PS50089"/>
    </source>
</evidence>
<dbReference type="STRING" id="630390.A0A180GFN1"/>
<evidence type="ECO:0000313" key="4">
    <source>
        <dbReference type="EMBL" id="OAV91339.1"/>
    </source>
</evidence>
<dbReference type="AlphaFoldDB" id="A0A180GFN1"/>
<dbReference type="GO" id="GO:0008270">
    <property type="term" value="F:zinc ion binding"/>
    <property type="evidence" value="ECO:0007669"/>
    <property type="project" value="UniProtKB-KW"/>
</dbReference>
<evidence type="ECO:0000256" key="1">
    <source>
        <dbReference type="PROSITE-ProRule" id="PRU00175"/>
    </source>
</evidence>
<dbReference type="CDD" id="cd16448">
    <property type="entry name" value="RING-H2"/>
    <property type="match status" value="1"/>
</dbReference>
<organism evidence="4">
    <name type="scientific">Puccinia triticina (isolate 1-1 / race 1 (BBBD))</name>
    <name type="common">Brown leaf rust fungus</name>
    <dbReference type="NCBI Taxonomy" id="630390"/>
    <lineage>
        <taxon>Eukaryota</taxon>
        <taxon>Fungi</taxon>
        <taxon>Dikarya</taxon>
        <taxon>Basidiomycota</taxon>
        <taxon>Pucciniomycotina</taxon>
        <taxon>Pucciniomycetes</taxon>
        <taxon>Pucciniales</taxon>
        <taxon>Pucciniaceae</taxon>
        <taxon>Puccinia</taxon>
    </lineage>
</organism>
<reference evidence="4" key="1">
    <citation type="submission" date="2009-11" db="EMBL/GenBank/DDBJ databases">
        <authorList>
            <consortium name="The Broad Institute Genome Sequencing Platform"/>
            <person name="Ward D."/>
            <person name="Feldgarden M."/>
            <person name="Earl A."/>
            <person name="Young S.K."/>
            <person name="Zeng Q."/>
            <person name="Koehrsen M."/>
            <person name="Alvarado L."/>
            <person name="Berlin A."/>
            <person name="Bochicchio J."/>
            <person name="Borenstein D."/>
            <person name="Chapman S.B."/>
            <person name="Chen Z."/>
            <person name="Engels R."/>
            <person name="Freedman E."/>
            <person name="Gellesch M."/>
            <person name="Goldberg J."/>
            <person name="Griggs A."/>
            <person name="Gujja S."/>
            <person name="Heilman E."/>
            <person name="Heiman D."/>
            <person name="Hepburn T."/>
            <person name="Howarth C."/>
            <person name="Jen D."/>
            <person name="Larson L."/>
            <person name="Lewis B."/>
            <person name="Mehta T."/>
            <person name="Park D."/>
            <person name="Pearson M."/>
            <person name="Roberts A."/>
            <person name="Saif S."/>
            <person name="Shea T."/>
            <person name="Shenoy N."/>
            <person name="Sisk P."/>
            <person name="Stolte C."/>
            <person name="Sykes S."/>
            <person name="Thomson T."/>
            <person name="Walk T."/>
            <person name="White J."/>
            <person name="Yandava C."/>
            <person name="Izard J."/>
            <person name="Baranova O.V."/>
            <person name="Blanton J.M."/>
            <person name="Tanner A.C."/>
            <person name="Dewhirst F.E."/>
            <person name="Haas B."/>
            <person name="Nusbaum C."/>
            <person name="Birren B."/>
        </authorList>
    </citation>
    <scope>NUCLEOTIDE SEQUENCE [LARGE SCALE GENOMIC DNA]</scope>
    <source>
        <strain evidence="4">1-1 BBBD Race 1</strain>
    </source>
</reference>
<dbReference type="GO" id="GO:0061630">
    <property type="term" value="F:ubiquitin protein ligase activity"/>
    <property type="evidence" value="ECO:0007669"/>
    <property type="project" value="TreeGrafter"/>
</dbReference>
<protein>
    <submittedName>
        <fullName evidence="5">RING-type domain-containing protein</fullName>
    </submittedName>
</protein>
<sequence length="226" mass="25758">MNRRMPSGIDDIPNETRQYSPSSYESPPARPSRSEQEEYEWQQEAAPAMDAQLHASRRQAQQSSRVNRPLFGRQSSGQTMQSQHDLMIEQARNSARTRNLEREFEYLHRHRSAADSDQNQFRVLKTARRHLNTDTLTLPYVPFGQSGARTRQRQSLSVIGDSAAEPCPICLGEFGQSAQLEVAKMKQCTHYYHRNCIYAWMIEQTHAGIACSCPLCRTPTSLPEGS</sequence>
<dbReference type="InterPro" id="IPR013083">
    <property type="entry name" value="Znf_RING/FYVE/PHD"/>
</dbReference>
<dbReference type="PROSITE" id="PS50089">
    <property type="entry name" value="ZF_RING_2"/>
    <property type="match status" value="1"/>
</dbReference>
<feature type="region of interest" description="Disordered" evidence="2">
    <location>
        <begin position="1"/>
        <end position="81"/>
    </location>
</feature>
<accession>A0A180GFN1</accession>
<dbReference type="EnsemblFungi" id="PTTG_28000-t43_1">
    <property type="protein sequence ID" value="PTTG_28000-t43_1-p1"/>
    <property type="gene ID" value="PTTG_28000"/>
</dbReference>
<proteinExistence type="predicted"/>